<evidence type="ECO:0000256" key="3">
    <source>
        <dbReference type="ARBA" id="ARBA00023125"/>
    </source>
</evidence>
<evidence type="ECO:0000256" key="8">
    <source>
        <dbReference type="SAM" id="MobiDB-lite"/>
    </source>
</evidence>
<feature type="compositionally biased region" description="Polar residues" evidence="8">
    <location>
        <begin position="261"/>
        <end position="279"/>
    </location>
</feature>
<name>A0A4E9EE45_GIBZA</name>
<dbReference type="CDD" id="cd00086">
    <property type="entry name" value="homeodomain"/>
    <property type="match status" value="1"/>
</dbReference>
<evidence type="ECO:0000313" key="10">
    <source>
        <dbReference type="EMBL" id="VIO61050.1"/>
    </source>
</evidence>
<feature type="region of interest" description="Disordered" evidence="8">
    <location>
        <begin position="329"/>
        <end position="409"/>
    </location>
</feature>
<accession>A0A4E9EE45</accession>
<comment type="similarity">
    <text evidence="2">Belongs to the engrailed homeobox family.</text>
</comment>
<dbReference type="SUPFAM" id="SSF46689">
    <property type="entry name" value="Homeodomain-like"/>
    <property type="match status" value="1"/>
</dbReference>
<evidence type="ECO:0000256" key="5">
    <source>
        <dbReference type="ARBA" id="ARBA00023242"/>
    </source>
</evidence>
<dbReference type="Pfam" id="PF00046">
    <property type="entry name" value="Homeodomain"/>
    <property type="match status" value="1"/>
</dbReference>
<dbReference type="InterPro" id="IPR050720">
    <property type="entry name" value="Engrailed_Homeobox_TFs"/>
</dbReference>
<dbReference type="PROSITE" id="PS50071">
    <property type="entry name" value="HOMEOBOX_2"/>
    <property type="match status" value="1"/>
</dbReference>
<proteinExistence type="inferred from homology"/>
<keyword evidence="4 6" id="KW-0371">Homeobox</keyword>
<feature type="region of interest" description="Disordered" evidence="8">
    <location>
        <begin position="193"/>
        <end position="279"/>
    </location>
</feature>
<dbReference type="GO" id="GO:0016586">
    <property type="term" value="C:RSC-type complex"/>
    <property type="evidence" value="ECO:0007669"/>
    <property type="project" value="TreeGrafter"/>
</dbReference>
<comment type="subcellular location">
    <subcellularLocation>
        <location evidence="1 6 7">Nucleus</location>
    </subcellularLocation>
</comment>
<feature type="domain" description="Homeobox" evidence="9">
    <location>
        <begin position="126"/>
        <end position="186"/>
    </location>
</feature>
<sequence>MSFILPSTCLTQSLFTCTRQDIALLSVRSSNTPSVAGSRFNLHAALNLHSNHYHHLASYIPQKRPVMENMGSYHHQPQWPGWAYQNHTSQYPRYSQQLPSYAAYLPESMELYNAHQGHLLHRHQMSRTTETKPRLSKEEVEVLEAEFQKNHKPNSTVKKALAESMRVDNARINNWFQNRRAREKKEKNIREYAAKQRLDKDTATNEAGVHSDDDRLSDRVVSSAPFPAPRLVGARTTNISSPEQESENDTSQPDFGAGSSPDLSSQPTPEPLSASTSTSLACYSQYPQLIVPEDEDEVTPSLPQQCFPRLSTSPIQEQYMYSRNDVAVSQSNQPSMLKPSPSMDIASRRNKRPPQLAINAPRSFSASGPRTGIDIGRRAEVGHSMRRVASATGVGRVGKPMTGPRSPYFERNPDALLQLNRSPNFQKAATIAPPTPNTPVVAHQQGLCEATPASTVGYEEKYPMDLAIHDPTLRTPPTTPGVMDHLYNNDSNYQVAIADEPLVTPGLVAFPHDFEVPGSSGQVPNYLSHGCASQPQTPSYAAPMGPTYFGFAGGNAEYNWSDDASLSAHSSPGQSQQNVNFMNMTPSSFTYSDK</sequence>
<evidence type="ECO:0000259" key="9">
    <source>
        <dbReference type="PROSITE" id="PS50071"/>
    </source>
</evidence>
<keyword evidence="3 6" id="KW-0238">DNA-binding</keyword>
<evidence type="ECO:0000256" key="4">
    <source>
        <dbReference type="ARBA" id="ARBA00023155"/>
    </source>
</evidence>
<dbReference type="GO" id="GO:0003677">
    <property type="term" value="F:DNA binding"/>
    <property type="evidence" value="ECO:0007669"/>
    <property type="project" value="UniProtKB-UniRule"/>
</dbReference>
<protein>
    <recommendedName>
        <fullName evidence="9">Homeobox domain-containing protein</fullName>
    </recommendedName>
</protein>
<evidence type="ECO:0000256" key="1">
    <source>
        <dbReference type="ARBA" id="ARBA00004123"/>
    </source>
</evidence>
<reference evidence="10" key="1">
    <citation type="submission" date="2019-04" db="EMBL/GenBank/DDBJ databases">
        <authorList>
            <person name="Melise S."/>
            <person name="Noan J."/>
            <person name="Okalmin O."/>
        </authorList>
    </citation>
    <scope>NUCLEOTIDE SEQUENCE</scope>
    <source>
        <strain evidence="10">FN9</strain>
    </source>
</reference>
<evidence type="ECO:0000256" key="7">
    <source>
        <dbReference type="RuleBase" id="RU000682"/>
    </source>
</evidence>
<dbReference type="PROSITE" id="PS00027">
    <property type="entry name" value="HOMEOBOX_1"/>
    <property type="match status" value="1"/>
</dbReference>
<dbReference type="AlphaFoldDB" id="A0A4E9EE45"/>
<organism evidence="10">
    <name type="scientific">Gibberella zeae</name>
    <name type="common">Wheat head blight fungus</name>
    <name type="synonym">Fusarium graminearum</name>
    <dbReference type="NCBI Taxonomy" id="5518"/>
    <lineage>
        <taxon>Eukaryota</taxon>
        <taxon>Fungi</taxon>
        <taxon>Dikarya</taxon>
        <taxon>Ascomycota</taxon>
        <taxon>Pezizomycotina</taxon>
        <taxon>Sordariomycetes</taxon>
        <taxon>Hypocreomycetidae</taxon>
        <taxon>Hypocreales</taxon>
        <taxon>Nectriaceae</taxon>
        <taxon>Fusarium</taxon>
    </lineage>
</organism>
<evidence type="ECO:0000256" key="2">
    <source>
        <dbReference type="ARBA" id="ARBA00010896"/>
    </source>
</evidence>
<dbReference type="SMART" id="SM00389">
    <property type="entry name" value="HOX"/>
    <property type="match status" value="1"/>
</dbReference>
<dbReference type="EMBL" id="CAAKMV010000150">
    <property type="protein sequence ID" value="VIO61050.1"/>
    <property type="molecule type" value="Genomic_DNA"/>
</dbReference>
<dbReference type="PANTHER" id="PTHR24341:SF6">
    <property type="entry name" value="HOMEOBOX PROTEIN INVECTED"/>
    <property type="match status" value="1"/>
</dbReference>
<feature type="compositionally biased region" description="Basic and acidic residues" evidence="8">
    <location>
        <begin position="193"/>
        <end position="218"/>
    </location>
</feature>
<dbReference type="Gene3D" id="1.10.10.60">
    <property type="entry name" value="Homeodomain-like"/>
    <property type="match status" value="1"/>
</dbReference>
<keyword evidence="5 6" id="KW-0539">Nucleus</keyword>
<dbReference type="PANTHER" id="PTHR24341">
    <property type="entry name" value="HOMEOBOX PROTEIN ENGRAILED"/>
    <property type="match status" value="1"/>
</dbReference>
<dbReference type="InterPro" id="IPR017970">
    <property type="entry name" value="Homeobox_CS"/>
</dbReference>
<feature type="compositionally biased region" description="Polar residues" evidence="8">
    <location>
        <begin position="235"/>
        <end position="253"/>
    </location>
</feature>
<dbReference type="InterPro" id="IPR009057">
    <property type="entry name" value="Homeodomain-like_sf"/>
</dbReference>
<gene>
    <name evidence="10" type="ORF">FUG_LOCUS425981</name>
</gene>
<evidence type="ECO:0000256" key="6">
    <source>
        <dbReference type="PROSITE-ProRule" id="PRU00108"/>
    </source>
</evidence>
<dbReference type="InterPro" id="IPR001356">
    <property type="entry name" value="HD"/>
</dbReference>
<feature type="DNA-binding region" description="Homeobox" evidence="6">
    <location>
        <begin position="128"/>
        <end position="187"/>
    </location>
</feature>
<feature type="region of interest" description="Disordered" evidence="8">
    <location>
        <begin position="564"/>
        <end position="594"/>
    </location>
</feature>
<dbReference type="GO" id="GO:0000981">
    <property type="term" value="F:DNA-binding transcription factor activity, RNA polymerase II-specific"/>
    <property type="evidence" value="ECO:0007669"/>
    <property type="project" value="InterPro"/>
</dbReference>